<protein>
    <submittedName>
        <fullName evidence="1">Arsenite S-adenosylmethyltransferase</fullName>
    </submittedName>
</protein>
<keyword evidence="1" id="KW-0808">Transferase</keyword>
<gene>
    <name evidence="1" type="ORF">Pan189_00060</name>
</gene>
<sequence>MRLTEQAHALIRPHLRPGDTVIDATVGNGYDTLFLAEGVGGDGNVYGFDIQLDALKAAGQLLEEAGYQNVRLYQSSHSRLRSELPPDLDGRISVVMFNLGYLPGGDHGIVTTRDSTLPAISQSFQLLKPAGLLSVIAYTGHSGGREETIALEEHFASMDLDSVQKLAWPLHPATVETGPRLYVIQQR</sequence>
<evidence type="ECO:0000313" key="2">
    <source>
        <dbReference type="Proteomes" id="UP000317318"/>
    </source>
</evidence>
<dbReference type="KEGG" id="svp:Pan189_00060"/>
<evidence type="ECO:0000313" key="1">
    <source>
        <dbReference type="EMBL" id="QDT35653.1"/>
    </source>
</evidence>
<reference evidence="1 2" key="1">
    <citation type="submission" date="2019-02" db="EMBL/GenBank/DDBJ databases">
        <title>Deep-cultivation of Planctomycetes and their phenomic and genomic characterization uncovers novel biology.</title>
        <authorList>
            <person name="Wiegand S."/>
            <person name="Jogler M."/>
            <person name="Boedeker C."/>
            <person name="Pinto D."/>
            <person name="Vollmers J."/>
            <person name="Rivas-Marin E."/>
            <person name="Kohn T."/>
            <person name="Peeters S.H."/>
            <person name="Heuer A."/>
            <person name="Rast P."/>
            <person name="Oberbeckmann S."/>
            <person name="Bunk B."/>
            <person name="Jeske O."/>
            <person name="Meyerdierks A."/>
            <person name="Storesund J.E."/>
            <person name="Kallscheuer N."/>
            <person name="Luecker S."/>
            <person name="Lage O.M."/>
            <person name="Pohl T."/>
            <person name="Merkel B.J."/>
            <person name="Hornburger P."/>
            <person name="Mueller R.-W."/>
            <person name="Bruemmer F."/>
            <person name="Labrenz M."/>
            <person name="Spormann A.M."/>
            <person name="Op den Camp H."/>
            <person name="Overmann J."/>
            <person name="Amann R."/>
            <person name="Jetten M.S.M."/>
            <person name="Mascher T."/>
            <person name="Medema M.H."/>
            <person name="Devos D.P."/>
            <person name="Kaster A.-K."/>
            <person name="Ovreas L."/>
            <person name="Rohde M."/>
            <person name="Galperin M.Y."/>
            <person name="Jogler C."/>
        </authorList>
    </citation>
    <scope>NUCLEOTIDE SEQUENCE [LARGE SCALE GENOMIC DNA]</scope>
    <source>
        <strain evidence="1 2">Pan189</strain>
    </source>
</reference>
<dbReference type="PANTHER" id="PTHR35276:SF1">
    <property type="entry name" value="TRNA (MNM(5)S(2)U34)-METHYLTRANSFERASE, CHLOROPLASTIC"/>
    <property type="match status" value="1"/>
</dbReference>
<dbReference type="OrthoDB" id="9792989at2"/>
<dbReference type="EMBL" id="CP036268">
    <property type="protein sequence ID" value="QDT35653.1"/>
    <property type="molecule type" value="Genomic_DNA"/>
</dbReference>
<keyword evidence="2" id="KW-1185">Reference proteome</keyword>
<proteinExistence type="predicted"/>
<dbReference type="Proteomes" id="UP000317318">
    <property type="component" value="Chromosome"/>
</dbReference>
<dbReference type="Pfam" id="PF06962">
    <property type="entry name" value="rRNA_methylase"/>
    <property type="match status" value="1"/>
</dbReference>
<organism evidence="1 2">
    <name type="scientific">Stratiformator vulcanicus</name>
    <dbReference type="NCBI Taxonomy" id="2527980"/>
    <lineage>
        <taxon>Bacteria</taxon>
        <taxon>Pseudomonadati</taxon>
        <taxon>Planctomycetota</taxon>
        <taxon>Planctomycetia</taxon>
        <taxon>Planctomycetales</taxon>
        <taxon>Planctomycetaceae</taxon>
        <taxon>Stratiformator</taxon>
    </lineage>
</organism>
<dbReference type="GO" id="GO:0008168">
    <property type="term" value="F:methyltransferase activity"/>
    <property type="evidence" value="ECO:0007669"/>
    <property type="project" value="UniProtKB-KW"/>
</dbReference>
<dbReference type="Gene3D" id="3.40.50.150">
    <property type="entry name" value="Vaccinia Virus protein VP39"/>
    <property type="match status" value="1"/>
</dbReference>
<accession>A0A517QVL0</accession>
<dbReference type="AlphaFoldDB" id="A0A517QVL0"/>
<dbReference type="PANTHER" id="PTHR35276">
    <property type="entry name" value="S-ADENOSYL-L-METHIONINE-DEPENDENT METHYLTRANSFERASES SUPERFAMILY PROTEIN"/>
    <property type="match status" value="1"/>
</dbReference>
<dbReference type="GO" id="GO:0032259">
    <property type="term" value="P:methylation"/>
    <property type="evidence" value="ECO:0007669"/>
    <property type="project" value="UniProtKB-KW"/>
</dbReference>
<keyword evidence="1" id="KW-0489">Methyltransferase</keyword>
<dbReference type="InterPro" id="IPR029063">
    <property type="entry name" value="SAM-dependent_MTases_sf"/>
</dbReference>
<name>A0A517QVL0_9PLAN</name>
<dbReference type="SUPFAM" id="SSF53335">
    <property type="entry name" value="S-adenosyl-L-methionine-dependent methyltransferases"/>
    <property type="match status" value="1"/>
</dbReference>
<dbReference type="InterPro" id="IPR010719">
    <property type="entry name" value="MnmM_MeTrfase"/>
</dbReference>
<dbReference type="CDD" id="cd02440">
    <property type="entry name" value="AdoMet_MTases"/>
    <property type="match status" value="1"/>
</dbReference>
<dbReference type="RefSeq" id="WP_145361926.1">
    <property type="nucleotide sequence ID" value="NZ_CP036268.1"/>
</dbReference>